<evidence type="ECO:0000256" key="1">
    <source>
        <dbReference type="ARBA" id="ARBA00022729"/>
    </source>
</evidence>
<dbReference type="Proteomes" id="UP000030002">
    <property type="component" value="Unassembled WGS sequence"/>
</dbReference>
<accession>A0A0A0JC68</accession>
<name>A0A0A0JC68_9MICO</name>
<dbReference type="eggNOG" id="COG3591">
    <property type="taxonomic scope" value="Bacteria"/>
</dbReference>
<sequence>MSEPIAYQDLASKVGQREAQAEMPDTAIRETLFLTGREPIPEIADVSEVQPTHKGPEGVRTFRVDLDVPRTAIGVHTFPPGVEGTKLSARRTLLVEEEYPQHVEGFLPDHLALKVQPGKLDRQLRRRLKRTKVDADDPEVKWATTIFPPEDRYAFNDTSFPWCTTGRVETSNGGWASGSMVGPRHLLTCSHAIGWITNPDPYVAGWINFTPSYFDGSAPFGKAWGTHIYWQEQVFGPFIEGTEERHDYVVVVLDRRIGDLTGWMGSKSYTDTWDGGTYWSHIGYPEDVAGGTRPIFVGDFALDGHDTQNDSAQALLHTADVIPGQSGGPMFGWWEGEPWPRVVADQSWQNESSNGASGGSKMVDLIIRARNEHP</sequence>
<dbReference type="InterPro" id="IPR043504">
    <property type="entry name" value="Peptidase_S1_PA_chymotrypsin"/>
</dbReference>
<dbReference type="PANTHER" id="PTHR15462">
    <property type="entry name" value="SERINE PROTEASE"/>
    <property type="match status" value="1"/>
</dbReference>
<organism evidence="3 4">
    <name type="scientific">Knoellia sinensis KCTC 19936</name>
    <dbReference type="NCBI Taxonomy" id="1385520"/>
    <lineage>
        <taxon>Bacteria</taxon>
        <taxon>Bacillati</taxon>
        <taxon>Actinomycetota</taxon>
        <taxon>Actinomycetes</taxon>
        <taxon>Micrococcales</taxon>
        <taxon>Intrasporangiaceae</taxon>
        <taxon>Knoellia</taxon>
    </lineage>
</organism>
<reference evidence="3 4" key="1">
    <citation type="submission" date="2013-08" db="EMBL/GenBank/DDBJ databases">
        <title>The genome sequence of Knoellia sinensis.</title>
        <authorList>
            <person name="Zhu W."/>
            <person name="Wang G."/>
        </authorList>
    </citation>
    <scope>NUCLEOTIDE SEQUENCE [LARGE SCALE GENOMIC DNA]</scope>
    <source>
        <strain evidence="3 4">KCTC 19936</strain>
    </source>
</reference>
<dbReference type="AlphaFoldDB" id="A0A0A0JC68"/>
<dbReference type="InterPro" id="IPR050966">
    <property type="entry name" value="Glutamyl_endopeptidase"/>
</dbReference>
<protein>
    <recommendedName>
        <fullName evidence="5">Serine protease</fullName>
    </recommendedName>
</protein>
<keyword evidence="1" id="KW-0732">Signal</keyword>
<dbReference type="Gene3D" id="2.40.10.10">
    <property type="entry name" value="Trypsin-like serine proteases"/>
    <property type="match status" value="2"/>
</dbReference>
<proteinExistence type="predicted"/>
<dbReference type="InterPro" id="IPR009003">
    <property type="entry name" value="Peptidase_S1_PA"/>
</dbReference>
<dbReference type="PANTHER" id="PTHR15462:SF8">
    <property type="entry name" value="SERINE PROTEASE"/>
    <property type="match status" value="1"/>
</dbReference>
<keyword evidence="4" id="KW-1185">Reference proteome</keyword>
<feature type="region of interest" description="Disordered" evidence="2">
    <location>
        <begin position="1"/>
        <end position="24"/>
    </location>
</feature>
<evidence type="ECO:0000313" key="3">
    <source>
        <dbReference type="EMBL" id="KGN34394.1"/>
    </source>
</evidence>
<dbReference type="EMBL" id="AVPJ01000002">
    <property type="protein sequence ID" value="KGN34394.1"/>
    <property type="molecule type" value="Genomic_DNA"/>
</dbReference>
<evidence type="ECO:0008006" key="5">
    <source>
        <dbReference type="Google" id="ProtNLM"/>
    </source>
</evidence>
<comment type="caution">
    <text evidence="3">The sequence shown here is derived from an EMBL/GenBank/DDBJ whole genome shotgun (WGS) entry which is preliminary data.</text>
</comment>
<evidence type="ECO:0000313" key="4">
    <source>
        <dbReference type="Proteomes" id="UP000030002"/>
    </source>
</evidence>
<dbReference type="STRING" id="1385520.N802_12410"/>
<dbReference type="OrthoDB" id="1855925at2"/>
<gene>
    <name evidence="3" type="ORF">N802_12410</name>
</gene>
<dbReference type="RefSeq" id="WP_035912261.1">
    <property type="nucleotide sequence ID" value="NZ_AVPJ01000002.1"/>
</dbReference>
<evidence type="ECO:0000256" key="2">
    <source>
        <dbReference type="SAM" id="MobiDB-lite"/>
    </source>
</evidence>
<dbReference type="SUPFAM" id="SSF50494">
    <property type="entry name" value="Trypsin-like serine proteases"/>
    <property type="match status" value="1"/>
</dbReference>